<sequence length="60" mass="6653">MTPTNDPSSADPLSSIPRAARLVEAFRDALLRKMVQAPTSARQRPGNLPLCPKSPEPRWR</sequence>
<reference evidence="2 3" key="1">
    <citation type="submission" date="2019-06" db="EMBL/GenBank/DDBJ databases">
        <title>Streptomyces sporangiiformans sp. nov., a novel actinomycete isolated from soil in Mount Song.</title>
        <authorList>
            <person name="Han L."/>
        </authorList>
    </citation>
    <scope>NUCLEOTIDE SEQUENCE [LARGE SCALE GENOMIC DNA]</scope>
    <source>
        <strain evidence="2 3">NEAU-SSA 1</strain>
    </source>
</reference>
<organism evidence="2 3">
    <name type="scientific">Streptomyces sporangiiformans</name>
    <dbReference type="NCBI Taxonomy" id="2315329"/>
    <lineage>
        <taxon>Bacteria</taxon>
        <taxon>Bacillati</taxon>
        <taxon>Actinomycetota</taxon>
        <taxon>Actinomycetes</taxon>
        <taxon>Kitasatosporales</taxon>
        <taxon>Streptomycetaceae</taxon>
        <taxon>Streptomyces</taxon>
    </lineage>
</organism>
<dbReference type="EMBL" id="VCHX02000038">
    <property type="protein sequence ID" value="TPQ23743.1"/>
    <property type="molecule type" value="Genomic_DNA"/>
</dbReference>
<keyword evidence="3" id="KW-1185">Reference proteome</keyword>
<evidence type="ECO:0000256" key="1">
    <source>
        <dbReference type="SAM" id="MobiDB-lite"/>
    </source>
</evidence>
<dbReference type="RefSeq" id="WP_119098691.1">
    <property type="nucleotide sequence ID" value="NZ_QXMJ01000038.1"/>
</dbReference>
<proteinExistence type="predicted"/>
<comment type="caution">
    <text evidence="2">The sequence shown here is derived from an EMBL/GenBank/DDBJ whole genome shotgun (WGS) entry which is preliminary data.</text>
</comment>
<evidence type="ECO:0000313" key="3">
    <source>
        <dbReference type="Proteomes" id="UP000317378"/>
    </source>
</evidence>
<feature type="region of interest" description="Disordered" evidence="1">
    <location>
        <begin position="36"/>
        <end position="60"/>
    </location>
</feature>
<accession>A0A505DRH2</accession>
<dbReference type="AlphaFoldDB" id="A0A505DRH2"/>
<dbReference type="Proteomes" id="UP000317378">
    <property type="component" value="Unassembled WGS sequence"/>
</dbReference>
<dbReference type="OrthoDB" id="9800887at2"/>
<gene>
    <name evidence="2" type="ORF">FGD71_002440</name>
</gene>
<name>A0A505DRH2_9ACTN</name>
<evidence type="ECO:0000313" key="2">
    <source>
        <dbReference type="EMBL" id="TPQ23743.1"/>
    </source>
</evidence>
<protein>
    <submittedName>
        <fullName evidence="2">Uncharacterized protein</fullName>
    </submittedName>
</protein>